<dbReference type="SUPFAM" id="SSF53474">
    <property type="entry name" value="alpha/beta-Hydrolases"/>
    <property type="match status" value="1"/>
</dbReference>
<gene>
    <name evidence="5" type="ORF">E4L96_16845</name>
</gene>
<dbReference type="Pfam" id="PF00561">
    <property type="entry name" value="Abhydrolase_1"/>
    <property type="match status" value="1"/>
</dbReference>
<dbReference type="InterPro" id="IPR051601">
    <property type="entry name" value="Serine_prot/Carboxylest_S33"/>
</dbReference>
<protein>
    <submittedName>
        <fullName evidence="5">Alpha/beta fold hydrolase</fullName>
    </submittedName>
</protein>
<dbReference type="InterPro" id="IPR029058">
    <property type="entry name" value="AB_hydrolase_fold"/>
</dbReference>
<dbReference type="PANTHER" id="PTHR43248">
    <property type="entry name" value="2-SUCCINYL-6-HYDROXY-2,4-CYCLOHEXADIENE-1-CARBOXYLATE SYNTHASE"/>
    <property type="match status" value="1"/>
</dbReference>
<dbReference type="Gene3D" id="3.40.50.1820">
    <property type="entry name" value="alpha/beta hydrolase"/>
    <property type="match status" value="1"/>
</dbReference>
<evidence type="ECO:0000256" key="2">
    <source>
        <dbReference type="ARBA" id="ARBA00022801"/>
    </source>
</evidence>
<sequence>MEEGLRCLTVAVPSSYAAPGGAQIKLHVTIAPAFRETPKADPLFVLAGGPGEGGSDLLPLLDRVFSRVRATRDIVLIDQRGTGLSGKLDCPSKPNEEIMSEEQAEADLMDCIARLNKPLGDYTTANAVQDIERVRTTLKLGPINLWGGSYGTRLGQAYLRAFPANVRAAVLDGVAAPDQVIPAGGKDAQAALDALFTQCAADQACHGAYPNLRQEFAALLEKVGHGNLELDVADPRTAQQRKLKMTNTRFLGTVHSILYNPVTSRSLPFLLHSAYTGRWEPFVTRSNAMSDFSTDTSIATVMHLAVVCAEDVPRLTPELANEDAKGSFMSTGLLKDRARMCEAMKVPAARWSPPTRIDAPVLMFSGGLDPVTPPRRAQAAAKDMSHVQHFVVANAGHGISTLGCAPRLIREFLDQPTRTLNGACLKDIPTASFQIGPAGPQP</sequence>
<dbReference type="PRINTS" id="PR00793">
    <property type="entry name" value="PROAMNOPTASE"/>
</dbReference>
<evidence type="ECO:0000256" key="1">
    <source>
        <dbReference type="ARBA" id="ARBA00010088"/>
    </source>
</evidence>
<dbReference type="EMBL" id="SPVF01000218">
    <property type="protein sequence ID" value="TFW16223.1"/>
    <property type="molecule type" value="Genomic_DNA"/>
</dbReference>
<feature type="domain" description="Peptidase S33 tripeptidyl aminopeptidase-like C-terminal" evidence="4">
    <location>
        <begin position="337"/>
        <end position="418"/>
    </location>
</feature>
<dbReference type="Pfam" id="PF08386">
    <property type="entry name" value="Abhydrolase_4"/>
    <property type="match status" value="1"/>
</dbReference>
<evidence type="ECO:0000313" key="6">
    <source>
        <dbReference type="Proteomes" id="UP000298438"/>
    </source>
</evidence>
<keyword evidence="2 5" id="KW-0378">Hydrolase</keyword>
<evidence type="ECO:0000259" key="4">
    <source>
        <dbReference type="Pfam" id="PF08386"/>
    </source>
</evidence>
<reference evidence="5 6" key="1">
    <citation type="submission" date="2019-03" db="EMBL/GenBank/DDBJ databases">
        <title>Draft Genome Sequence of Massilia arenosa sp. nov., a Novel Massilia Species Isolated from a Sandy-loam Maize Soil.</title>
        <authorList>
            <person name="Raths R."/>
            <person name="Peta V."/>
            <person name="Bucking H."/>
        </authorList>
    </citation>
    <scope>NUCLEOTIDE SEQUENCE [LARGE SCALE GENOMIC DNA]</scope>
    <source>
        <strain evidence="5 6">MC02</strain>
    </source>
</reference>
<comment type="similarity">
    <text evidence="1">Belongs to the peptidase S33 family.</text>
</comment>
<accession>A0A4Y9S816</accession>
<dbReference type="InterPro" id="IPR013595">
    <property type="entry name" value="Pept_S33_TAP-like_C"/>
</dbReference>
<dbReference type="OrthoDB" id="9796770at2"/>
<dbReference type="InterPro" id="IPR002410">
    <property type="entry name" value="Peptidase_S33"/>
</dbReference>
<evidence type="ECO:0000313" key="5">
    <source>
        <dbReference type="EMBL" id="TFW16223.1"/>
    </source>
</evidence>
<proteinExistence type="inferred from homology"/>
<evidence type="ECO:0000259" key="3">
    <source>
        <dbReference type="Pfam" id="PF00561"/>
    </source>
</evidence>
<dbReference type="GO" id="GO:0006508">
    <property type="term" value="P:proteolysis"/>
    <property type="evidence" value="ECO:0007669"/>
    <property type="project" value="InterPro"/>
</dbReference>
<dbReference type="Proteomes" id="UP000298438">
    <property type="component" value="Unassembled WGS sequence"/>
</dbReference>
<comment type="caution">
    <text evidence="5">The sequence shown here is derived from an EMBL/GenBank/DDBJ whole genome shotgun (WGS) entry which is preliminary data.</text>
</comment>
<dbReference type="AlphaFoldDB" id="A0A4Y9S816"/>
<keyword evidence="6" id="KW-1185">Reference proteome</keyword>
<dbReference type="InterPro" id="IPR000073">
    <property type="entry name" value="AB_hydrolase_1"/>
</dbReference>
<organism evidence="5 6">
    <name type="scientific">Zemynaea arenosa</name>
    <dbReference type="NCBI Taxonomy" id="2561931"/>
    <lineage>
        <taxon>Bacteria</taxon>
        <taxon>Pseudomonadati</taxon>
        <taxon>Pseudomonadota</taxon>
        <taxon>Betaproteobacteria</taxon>
        <taxon>Burkholderiales</taxon>
        <taxon>Oxalobacteraceae</taxon>
        <taxon>Telluria group</taxon>
        <taxon>Zemynaea</taxon>
    </lineage>
</organism>
<name>A0A4Y9S816_9BURK</name>
<dbReference type="GO" id="GO:0008233">
    <property type="term" value="F:peptidase activity"/>
    <property type="evidence" value="ECO:0007669"/>
    <property type="project" value="InterPro"/>
</dbReference>
<feature type="domain" description="AB hydrolase-1" evidence="3">
    <location>
        <begin position="42"/>
        <end position="175"/>
    </location>
</feature>